<dbReference type="SUPFAM" id="SSF75632">
    <property type="entry name" value="Cullin homology domain"/>
    <property type="match status" value="1"/>
</dbReference>
<dbReference type="InterPro" id="IPR016159">
    <property type="entry name" value="Cullin_repeat-like_dom_sf"/>
</dbReference>
<dbReference type="SUPFAM" id="SSF74788">
    <property type="entry name" value="Cullin repeat-like"/>
    <property type="match status" value="1"/>
</dbReference>
<feature type="domain" description="Cullin family profile" evidence="7">
    <location>
        <begin position="442"/>
        <end position="689"/>
    </location>
</feature>
<dbReference type="InterPro" id="IPR019559">
    <property type="entry name" value="Cullin_neddylation_domain"/>
</dbReference>
<evidence type="ECO:0000256" key="6">
    <source>
        <dbReference type="SAM" id="MobiDB-lite"/>
    </source>
</evidence>
<dbReference type="Gene3D" id="3.30.230.130">
    <property type="entry name" value="Cullin, Chain C, Domain 2"/>
    <property type="match status" value="1"/>
</dbReference>
<protein>
    <recommendedName>
        <fullName evidence="7">Cullin family profile domain-containing protein</fullName>
    </recommendedName>
</protein>
<dbReference type="Pfam" id="PF26557">
    <property type="entry name" value="Cullin_AB"/>
    <property type="match status" value="1"/>
</dbReference>
<dbReference type="PANTHER" id="PTHR11932">
    <property type="entry name" value="CULLIN"/>
    <property type="match status" value="1"/>
</dbReference>
<evidence type="ECO:0000313" key="8">
    <source>
        <dbReference type="EMBL" id="ODQ48585.1"/>
    </source>
</evidence>
<evidence type="ECO:0000256" key="2">
    <source>
        <dbReference type="ARBA" id="ARBA00022499"/>
    </source>
</evidence>
<reference evidence="8 9" key="1">
    <citation type="journal article" date="2016" name="Proc. Natl. Acad. Sci. U.S.A.">
        <title>Comparative genomics of biotechnologically important yeasts.</title>
        <authorList>
            <person name="Riley R."/>
            <person name="Haridas S."/>
            <person name="Wolfe K.H."/>
            <person name="Lopes M.R."/>
            <person name="Hittinger C.T."/>
            <person name="Goeker M."/>
            <person name="Salamov A.A."/>
            <person name="Wisecaver J.H."/>
            <person name="Long T.M."/>
            <person name="Calvey C.H."/>
            <person name="Aerts A.L."/>
            <person name="Barry K.W."/>
            <person name="Choi C."/>
            <person name="Clum A."/>
            <person name="Coughlan A.Y."/>
            <person name="Deshpande S."/>
            <person name="Douglass A.P."/>
            <person name="Hanson S.J."/>
            <person name="Klenk H.-P."/>
            <person name="LaButti K.M."/>
            <person name="Lapidus A."/>
            <person name="Lindquist E.A."/>
            <person name="Lipzen A.M."/>
            <person name="Meier-Kolthoff J.P."/>
            <person name="Ohm R.A."/>
            <person name="Otillar R.P."/>
            <person name="Pangilinan J.L."/>
            <person name="Peng Y."/>
            <person name="Rokas A."/>
            <person name="Rosa C.A."/>
            <person name="Scheuner C."/>
            <person name="Sibirny A.A."/>
            <person name="Slot J.C."/>
            <person name="Stielow J.B."/>
            <person name="Sun H."/>
            <person name="Kurtzman C.P."/>
            <person name="Blackwell M."/>
            <person name="Grigoriev I.V."/>
            <person name="Jeffries T.W."/>
        </authorList>
    </citation>
    <scope>NUCLEOTIDE SEQUENCE [LARGE SCALE GENOMIC DNA]</scope>
    <source>
        <strain evidence="8 9">NRRL Y-2026</strain>
    </source>
</reference>
<dbReference type="PROSITE" id="PS50069">
    <property type="entry name" value="CULLIN_2"/>
    <property type="match status" value="1"/>
</dbReference>
<organism evidence="8 9">
    <name type="scientific">Pichia membranifaciens NRRL Y-2026</name>
    <dbReference type="NCBI Taxonomy" id="763406"/>
    <lineage>
        <taxon>Eukaryota</taxon>
        <taxon>Fungi</taxon>
        <taxon>Dikarya</taxon>
        <taxon>Ascomycota</taxon>
        <taxon>Saccharomycotina</taxon>
        <taxon>Pichiomycetes</taxon>
        <taxon>Pichiales</taxon>
        <taxon>Pichiaceae</taxon>
        <taxon>Pichia</taxon>
    </lineage>
</organism>
<evidence type="ECO:0000259" key="7">
    <source>
        <dbReference type="PROSITE" id="PS50069"/>
    </source>
</evidence>
<dbReference type="RefSeq" id="XP_019019698.1">
    <property type="nucleotide sequence ID" value="XM_019160238.1"/>
</dbReference>
<evidence type="ECO:0000256" key="1">
    <source>
        <dbReference type="ARBA" id="ARBA00006019"/>
    </source>
</evidence>
<dbReference type="FunFam" id="1.20.1310.10:FF:000002">
    <property type="entry name" value="cullin-3 isoform X1"/>
    <property type="match status" value="1"/>
</dbReference>
<feature type="compositionally biased region" description="Basic residues" evidence="6">
    <location>
        <begin position="9"/>
        <end position="19"/>
    </location>
</feature>
<dbReference type="GO" id="GO:0031625">
    <property type="term" value="F:ubiquitin protein ligase binding"/>
    <property type="evidence" value="ECO:0007669"/>
    <property type="project" value="InterPro"/>
</dbReference>
<name>A0A1E3NR66_9ASCO</name>
<dbReference type="InterPro" id="IPR016158">
    <property type="entry name" value="Cullin_homology"/>
</dbReference>
<dbReference type="Pfam" id="PF00888">
    <property type="entry name" value="Cullin"/>
    <property type="match status" value="1"/>
</dbReference>
<evidence type="ECO:0000256" key="3">
    <source>
        <dbReference type="ARBA" id="ARBA00022843"/>
    </source>
</evidence>
<dbReference type="Gene3D" id="1.10.10.10">
    <property type="entry name" value="Winged helix-like DNA-binding domain superfamily/Winged helix DNA-binding domain"/>
    <property type="match status" value="1"/>
</dbReference>
<dbReference type="Gene3D" id="1.20.1310.10">
    <property type="entry name" value="Cullin Repeats"/>
    <property type="match status" value="4"/>
</dbReference>
<dbReference type="GeneID" id="30176925"/>
<dbReference type="Proteomes" id="UP000094455">
    <property type="component" value="Unassembled WGS sequence"/>
</dbReference>
<dbReference type="SMART" id="SM00182">
    <property type="entry name" value="CULLIN"/>
    <property type="match status" value="1"/>
</dbReference>
<dbReference type="InterPro" id="IPR036388">
    <property type="entry name" value="WH-like_DNA-bd_sf"/>
</dbReference>
<feature type="region of interest" description="Disordered" evidence="6">
    <location>
        <begin position="1"/>
        <end position="27"/>
    </location>
</feature>
<evidence type="ECO:0000256" key="4">
    <source>
        <dbReference type="PROSITE-ProRule" id="PRU00330"/>
    </source>
</evidence>
<dbReference type="STRING" id="763406.A0A1E3NR66"/>
<comment type="similarity">
    <text evidence="1 4 5">Belongs to the cullin family.</text>
</comment>
<proteinExistence type="inferred from homology"/>
<keyword evidence="2" id="KW-1017">Isopeptide bond</keyword>
<gene>
    <name evidence="8" type="ORF">PICMEDRAFT_14136</name>
</gene>
<dbReference type="EMBL" id="KV454001">
    <property type="protein sequence ID" value="ODQ48585.1"/>
    <property type="molecule type" value="Genomic_DNA"/>
</dbReference>
<accession>A0A1E3NR66</accession>
<keyword evidence="3" id="KW-0832">Ubl conjugation</keyword>
<dbReference type="InterPro" id="IPR059120">
    <property type="entry name" value="Cullin-like_AB"/>
</dbReference>
<evidence type="ECO:0000313" key="9">
    <source>
        <dbReference type="Proteomes" id="UP000094455"/>
    </source>
</evidence>
<dbReference type="Pfam" id="PF10557">
    <property type="entry name" value="Cullin_Nedd8"/>
    <property type="match status" value="1"/>
</dbReference>
<sequence>MLSSTLKQQKLKSKIRPPRKSGSNTLDPNESWKLLEVAIKDIQNKNASKWSFEQLYRLAYNLVLSKNAQYLYNHVHDEIVKYLEDNVRKQLESLIIKKEEQQNMNASDMRGDDDLPDHVIRKSDAAEILNLFNKVWDDHLISVWLISQVVMYMDRTFTKENRLPLVYDVGLISFQKYIVMHNLEASNVTIGAKLIEIFLNYFNLNRNGELIDKFLIKSTITIFESLVGVDGETYYSRYFEPELLLSSHRYYEQKINELLGHQSGSLYINKAVQIINDEESRFQIYLPNQTTEKLRDLMYKDLVVANIKNILSLQNDGLKKWIENNDFEILEKVYRLVEGIDSNKLILKNCLRSIVICNGEELIAQTKLQQANDFDASDDKKKKATKKSGKEANTQFAVSYIKNFTDCKYKYDRIIEKAFSNDIEIYREVESACITFLNENNRIQEYLSLYIDDCIKKSLKNKSSDEVERVFDDSILIFKFIKDKDIFEKYYKNHLAKRLLNQKSISTELELQMISKLKTEAGSTFTAKFEGMFKDIKISQDITQQFRNEASTTTLASDLARMNDGRKFDVDFSILTANFWPMPVNKAMEEVTYVPALDIVKATFEKYYNNTYNGRNLTWAPNMCTVDLRMNFPGKSYLVNMPTLAAFIVLTCFNDDETEDGSRSLTFEEIHQLTKIPTSDLIRHLQSIAVAPKTRILKKMPMSRDINPTDKFSLNLDFKYPQAKFKILAVSLSSTSAKVQAGTNQASESDKFDATFSSSRLETDEERAFTLTAVQRSREYEVDAAIVRVMKARQSAKYQVLVADVVRLIGDVGKRFRPQPSLVKRRVEELVDKEYLRRDENDRELFWYVA</sequence>
<dbReference type="SUPFAM" id="SSF46785">
    <property type="entry name" value="Winged helix' DNA-binding domain"/>
    <property type="match status" value="1"/>
</dbReference>
<dbReference type="InterPro" id="IPR001373">
    <property type="entry name" value="Cullin_N"/>
</dbReference>
<keyword evidence="9" id="KW-1185">Reference proteome</keyword>
<dbReference type="InterPro" id="IPR045093">
    <property type="entry name" value="Cullin"/>
</dbReference>
<dbReference type="SMART" id="SM00884">
    <property type="entry name" value="Cullin_Nedd8"/>
    <property type="match status" value="1"/>
</dbReference>
<dbReference type="OrthoDB" id="27073at2759"/>
<evidence type="ECO:0000256" key="5">
    <source>
        <dbReference type="RuleBase" id="RU003829"/>
    </source>
</evidence>
<dbReference type="GO" id="GO:0006511">
    <property type="term" value="P:ubiquitin-dependent protein catabolic process"/>
    <property type="evidence" value="ECO:0007669"/>
    <property type="project" value="InterPro"/>
</dbReference>
<dbReference type="InterPro" id="IPR036390">
    <property type="entry name" value="WH_DNA-bd_sf"/>
</dbReference>
<dbReference type="InterPro" id="IPR036317">
    <property type="entry name" value="Cullin_homology_sf"/>
</dbReference>
<dbReference type="AlphaFoldDB" id="A0A1E3NR66"/>